<gene>
    <name evidence="2" type="ORF">LAD12857_28980</name>
</gene>
<dbReference type="Proteomes" id="UP001419084">
    <property type="component" value="Unassembled WGS sequence"/>
</dbReference>
<proteinExistence type="predicted"/>
<accession>A0ABQ5M8N1</accession>
<reference evidence="2 3" key="1">
    <citation type="journal article" date="2024" name="Int. J. Syst. Evol. Microbiol.">
        <title>Lacrimispora brassicae sp. nov. isolated from fermented cabbage, and proposal of Clostridium indicum Gundawar et al. 2019 and Clostridium methoxybenzovorans Mechichi et al. 1999 as heterotypic synonyms of Lacrimispora amygdalina (Parshina et al. 2003) Haas and Blanchard 2020 and Lacrimispora indolis (McClung and McCoy 1957) Haas and Blanchard 2020, respectively.</title>
        <authorList>
            <person name="Kobayashi H."/>
            <person name="Tanizawa Y."/>
            <person name="Sakamoto M."/>
            <person name="Ohkuma M."/>
            <person name="Tohno M."/>
        </authorList>
    </citation>
    <scope>NUCLEOTIDE SEQUENCE [LARGE SCALE GENOMIC DNA]</scope>
    <source>
        <strain evidence="2 3">DSM 12857</strain>
    </source>
</reference>
<evidence type="ECO:0000313" key="2">
    <source>
        <dbReference type="EMBL" id="GLB30975.1"/>
    </source>
</evidence>
<evidence type="ECO:0000256" key="1">
    <source>
        <dbReference type="SAM" id="MobiDB-lite"/>
    </source>
</evidence>
<dbReference type="RefSeq" id="WP_346065538.1">
    <property type="nucleotide sequence ID" value="NZ_BRPJ01000051.1"/>
</dbReference>
<feature type="region of interest" description="Disordered" evidence="1">
    <location>
        <begin position="47"/>
        <end position="79"/>
    </location>
</feature>
<protein>
    <submittedName>
        <fullName evidence="2">Uncharacterized protein</fullName>
    </submittedName>
</protein>
<comment type="caution">
    <text evidence="2">The sequence shown here is derived from an EMBL/GenBank/DDBJ whole genome shotgun (WGS) entry which is preliminary data.</text>
</comment>
<keyword evidence="3" id="KW-1185">Reference proteome</keyword>
<evidence type="ECO:0000313" key="3">
    <source>
        <dbReference type="Proteomes" id="UP001419084"/>
    </source>
</evidence>
<sequence length="137" mass="14516">MINVNFETLDEMLRFANRLAGLGQGESSSAPTQESPAPVTLVPQTQTQQMPVQQAPVQTQTAPVQQTLAPTPAPVQTTTPRYTMDDLAGAAVPLMESGRQADLLNLLAQFGVESLPALPKEQYGAFATALRGLGAQI</sequence>
<name>A0ABQ5M8N1_9FIRM</name>
<organism evidence="2 3">
    <name type="scientific">Lacrimispora amygdalina</name>
    <dbReference type="NCBI Taxonomy" id="253257"/>
    <lineage>
        <taxon>Bacteria</taxon>
        <taxon>Bacillati</taxon>
        <taxon>Bacillota</taxon>
        <taxon>Clostridia</taxon>
        <taxon>Lachnospirales</taxon>
        <taxon>Lachnospiraceae</taxon>
        <taxon>Lacrimispora</taxon>
    </lineage>
</organism>
<dbReference type="EMBL" id="BRPJ01000051">
    <property type="protein sequence ID" value="GLB30975.1"/>
    <property type="molecule type" value="Genomic_DNA"/>
</dbReference>